<comment type="caution">
    <text evidence="5">The sequence shown here is derived from an EMBL/GenBank/DDBJ whole genome shotgun (WGS) entry which is preliminary data.</text>
</comment>
<dbReference type="InterPro" id="IPR016162">
    <property type="entry name" value="Ald_DH_N"/>
</dbReference>
<evidence type="ECO:0000313" key="5">
    <source>
        <dbReference type="EMBL" id="GAA2045123.1"/>
    </source>
</evidence>
<sequence length="505" mass="53999">MSVTSNNAPSATVSSPRLQEFLSTPQRLFIDGQWVESSSGRTFNTYDPATGNKLAEVAQGVEADIDAAIAAARAVFNEGSWVSMRPNTREELLFAISQKIQEWADDFAELEALDNGKPLGIAAAFDVRSAADCFRYYAGWPSKIQGSVNNPSMILAPVEAEFHSYTRREPVGVCAQIIPWNFPLLMAAWKIAPALATGNTVVLKPAEQTPLTALLLGKVLKEVGVPPGVVNIVTGYGDIGAALSSHADVDKVAFTGSTEVGKKIVESVKGNLKKVSLELGGKSPNIVFADADIPSAVAGALQGFTLNSGQACEAGTRVYVHEDIYDQFNAQLVEAVKQLNIGPGTDPTSDITPLVSEEQLDRVVGYLNQGKTDGAQAIVGGNRWGDTGYYVEPTVFTNTTPNMSIVQEEIFGPVAISIPFSSEDEVITAANDSEYGLAAALWTKDLSRAHRVASRLQAGSVWVNTYHALDSQLPFGGYHQSGWGRELGPESIELYTQVKSVTIAL</sequence>
<reference evidence="5 6" key="1">
    <citation type="journal article" date="2019" name="Int. J. Syst. Evol. Microbiol.">
        <title>The Global Catalogue of Microorganisms (GCM) 10K type strain sequencing project: providing services to taxonomists for standard genome sequencing and annotation.</title>
        <authorList>
            <consortium name="The Broad Institute Genomics Platform"/>
            <consortium name="The Broad Institute Genome Sequencing Center for Infectious Disease"/>
            <person name="Wu L."/>
            <person name="Ma J."/>
        </authorList>
    </citation>
    <scope>NUCLEOTIDE SEQUENCE [LARGE SCALE GENOMIC DNA]</scope>
    <source>
        <strain evidence="5 6">JCM 13595</strain>
    </source>
</reference>
<evidence type="ECO:0000256" key="1">
    <source>
        <dbReference type="ARBA" id="ARBA00023002"/>
    </source>
</evidence>
<evidence type="ECO:0000259" key="4">
    <source>
        <dbReference type="Pfam" id="PF00171"/>
    </source>
</evidence>
<dbReference type="SUPFAM" id="SSF53720">
    <property type="entry name" value="ALDH-like"/>
    <property type="match status" value="1"/>
</dbReference>
<dbReference type="Gene3D" id="3.40.309.10">
    <property type="entry name" value="Aldehyde Dehydrogenase, Chain A, domain 2"/>
    <property type="match status" value="1"/>
</dbReference>
<feature type="active site" evidence="2">
    <location>
        <position position="278"/>
    </location>
</feature>
<protein>
    <submittedName>
        <fullName evidence="5">Aldehyde dehydrogenase DhaS</fullName>
    </submittedName>
</protein>
<dbReference type="Proteomes" id="UP001501461">
    <property type="component" value="Unassembled WGS sequence"/>
</dbReference>
<dbReference type="Pfam" id="PF00171">
    <property type="entry name" value="Aldedh"/>
    <property type="match status" value="1"/>
</dbReference>
<comment type="similarity">
    <text evidence="3">Belongs to the aldehyde dehydrogenase family.</text>
</comment>
<dbReference type="InterPro" id="IPR016161">
    <property type="entry name" value="Ald_DH/histidinol_DH"/>
</dbReference>
<dbReference type="InterPro" id="IPR015590">
    <property type="entry name" value="Aldehyde_DH_dom"/>
</dbReference>
<dbReference type="InterPro" id="IPR029510">
    <property type="entry name" value="Ald_DH_CS_GLU"/>
</dbReference>
<keyword evidence="6" id="KW-1185">Reference proteome</keyword>
<dbReference type="RefSeq" id="WP_343959752.1">
    <property type="nucleotide sequence ID" value="NZ_BAAAMN010000059.1"/>
</dbReference>
<feature type="domain" description="Aldehyde dehydrogenase" evidence="4">
    <location>
        <begin position="34"/>
        <end position="501"/>
    </location>
</feature>
<accession>A0ABN2UXS8</accession>
<evidence type="ECO:0000256" key="2">
    <source>
        <dbReference type="PROSITE-ProRule" id="PRU10007"/>
    </source>
</evidence>
<evidence type="ECO:0000256" key="3">
    <source>
        <dbReference type="RuleBase" id="RU003345"/>
    </source>
</evidence>
<organism evidence="5 6">
    <name type="scientific">Yaniella flava</name>
    <dbReference type="NCBI Taxonomy" id="287930"/>
    <lineage>
        <taxon>Bacteria</taxon>
        <taxon>Bacillati</taxon>
        <taxon>Actinomycetota</taxon>
        <taxon>Actinomycetes</taxon>
        <taxon>Micrococcales</taxon>
        <taxon>Micrococcaceae</taxon>
        <taxon>Yaniella</taxon>
    </lineage>
</organism>
<keyword evidence="1 3" id="KW-0560">Oxidoreductase</keyword>
<evidence type="ECO:0000313" key="6">
    <source>
        <dbReference type="Proteomes" id="UP001501461"/>
    </source>
</evidence>
<proteinExistence type="inferred from homology"/>
<dbReference type="Gene3D" id="3.40.605.10">
    <property type="entry name" value="Aldehyde Dehydrogenase, Chain A, domain 1"/>
    <property type="match status" value="1"/>
</dbReference>
<dbReference type="InterPro" id="IPR016163">
    <property type="entry name" value="Ald_DH_C"/>
</dbReference>
<name>A0ABN2UXS8_9MICC</name>
<gene>
    <name evidence="5" type="primary">dhaS</name>
    <name evidence="5" type="ORF">GCM10009720_27520</name>
</gene>
<dbReference type="PROSITE" id="PS00687">
    <property type="entry name" value="ALDEHYDE_DEHYDR_GLU"/>
    <property type="match status" value="1"/>
</dbReference>
<dbReference type="PANTHER" id="PTHR11699">
    <property type="entry name" value="ALDEHYDE DEHYDROGENASE-RELATED"/>
    <property type="match status" value="1"/>
</dbReference>
<dbReference type="EMBL" id="BAAAMN010000059">
    <property type="protein sequence ID" value="GAA2045123.1"/>
    <property type="molecule type" value="Genomic_DNA"/>
</dbReference>